<sequence>MSNHVPKAVLYYYPKSAWSAAGEAIKLHFDQQNFDRRTEKGYGEDELDLKIVDLSKGENYGPPFLRLNPKATVPTLVVPLEKTLSDEVESRYKAVTETKAIIEFLDKSRSPLSRTHTTSDAPAPSLAPATIAFASTAKIIVDEILHTEIADANNLLYMNARDDASLKTLSEVVLPLLQGKQQALSQYLSEAESGKINVAEKIKTFWKTRKDAVDVLLAVFEHAQKSTDELDDAFKAKRTDYFNLAKVAWETGLPKILSRLNEEVIGPFALGEQVSIADLHLAPWLARVAMLAGATSSDDGNTAIGKIEKHVGNDFSIPRVTLPIDKMKAEDERPGSRSKLAAFWDSMKERPSWKKVYADGLV</sequence>
<dbReference type="SUPFAM" id="SSF47616">
    <property type="entry name" value="GST C-terminal domain-like"/>
    <property type="match status" value="1"/>
</dbReference>
<dbReference type="InterPro" id="IPR010987">
    <property type="entry name" value="Glutathione-S-Trfase_C-like"/>
</dbReference>
<name>A0ABR3ADD0_9AGAR</name>
<organism evidence="4 5">
    <name type="scientific">Marasmius tenuissimus</name>
    <dbReference type="NCBI Taxonomy" id="585030"/>
    <lineage>
        <taxon>Eukaryota</taxon>
        <taxon>Fungi</taxon>
        <taxon>Dikarya</taxon>
        <taxon>Basidiomycota</taxon>
        <taxon>Agaricomycotina</taxon>
        <taxon>Agaricomycetes</taxon>
        <taxon>Agaricomycetidae</taxon>
        <taxon>Agaricales</taxon>
        <taxon>Marasmiineae</taxon>
        <taxon>Marasmiaceae</taxon>
        <taxon>Marasmius</taxon>
    </lineage>
</organism>
<comment type="similarity">
    <text evidence="1">Belongs to the GST superfamily.</text>
</comment>
<evidence type="ECO:0008006" key="6">
    <source>
        <dbReference type="Google" id="ProtNLM"/>
    </source>
</evidence>
<protein>
    <recommendedName>
        <fullName evidence="6">GST N-terminal domain-containing protein</fullName>
    </recommendedName>
</protein>
<dbReference type="Proteomes" id="UP001437256">
    <property type="component" value="Unassembled WGS sequence"/>
</dbReference>
<accession>A0ABR3ADD0</accession>
<dbReference type="Gene3D" id="3.40.30.10">
    <property type="entry name" value="Glutaredoxin"/>
    <property type="match status" value="1"/>
</dbReference>
<gene>
    <name evidence="4" type="ORF">AAF712_000869</name>
</gene>
<evidence type="ECO:0000259" key="2">
    <source>
        <dbReference type="PROSITE" id="PS50404"/>
    </source>
</evidence>
<comment type="caution">
    <text evidence="4">The sequence shown here is derived from an EMBL/GenBank/DDBJ whole genome shotgun (WGS) entry which is preliminary data.</text>
</comment>
<feature type="domain" description="GST N-terminal" evidence="2">
    <location>
        <begin position="6"/>
        <end position="113"/>
    </location>
</feature>
<dbReference type="Pfam" id="PF13409">
    <property type="entry name" value="GST_N_2"/>
    <property type="match status" value="1"/>
</dbReference>
<proteinExistence type="inferred from homology"/>
<dbReference type="Pfam" id="PF00043">
    <property type="entry name" value="GST_C"/>
    <property type="match status" value="1"/>
</dbReference>
<evidence type="ECO:0000259" key="3">
    <source>
        <dbReference type="PROSITE" id="PS50405"/>
    </source>
</evidence>
<dbReference type="EMBL" id="JBBXMP010000002">
    <property type="protein sequence ID" value="KAL0071946.1"/>
    <property type="molecule type" value="Genomic_DNA"/>
</dbReference>
<dbReference type="SUPFAM" id="SSF52833">
    <property type="entry name" value="Thioredoxin-like"/>
    <property type="match status" value="1"/>
</dbReference>
<dbReference type="PROSITE" id="PS50404">
    <property type="entry name" value="GST_NTER"/>
    <property type="match status" value="1"/>
</dbReference>
<dbReference type="InterPro" id="IPR004045">
    <property type="entry name" value="Glutathione_S-Trfase_N"/>
</dbReference>
<evidence type="ECO:0000313" key="5">
    <source>
        <dbReference type="Proteomes" id="UP001437256"/>
    </source>
</evidence>
<dbReference type="InterPro" id="IPR004046">
    <property type="entry name" value="GST_C"/>
</dbReference>
<dbReference type="InterPro" id="IPR036282">
    <property type="entry name" value="Glutathione-S-Trfase_C_sf"/>
</dbReference>
<dbReference type="Gene3D" id="1.20.1050.10">
    <property type="match status" value="1"/>
</dbReference>
<dbReference type="PANTHER" id="PTHR44051">
    <property type="entry name" value="GLUTATHIONE S-TRANSFERASE-RELATED"/>
    <property type="match status" value="1"/>
</dbReference>
<dbReference type="PANTHER" id="PTHR44051:SF8">
    <property type="entry name" value="GLUTATHIONE S-TRANSFERASE GSTA"/>
    <property type="match status" value="1"/>
</dbReference>
<evidence type="ECO:0000313" key="4">
    <source>
        <dbReference type="EMBL" id="KAL0071946.1"/>
    </source>
</evidence>
<dbReference type="CDD" id="cd00299">
    <property type="entry name" value="GST_C_family"/>
    <property type="match status" value="1"/>
</dbReference>
<feature type="domain" description="GST C-terminal" evidence="3">
    <location>
        <begin position="178"/>
        <end position="362"/>
    </location>
</feature>
<keyword evidence="5" id="KW-1185">Reference proteome</keyword>
<dbReference type="PROSITE" id="PS50405">
    <property type="entry name" value="GST_CTER"/>
    <property type="match status" value="1"/>
</dbReference>
<evidence type="ECO:0000256" key="1">
    <source>
        <dbReference type="ARBA" id="ARBA00007409"/>
    </source>
</evidence>
<reference evidence="4 5" key="1">
    <citation type="submission" date="2024-05" db="EMBL/GenBank/DDBJ databases">
        <title>A draft genome resource for the thread blight pathogen Marasmius tenuissimus strain MS-2.</title>
        <authorList>
            <person name="Yulfo-Soto G.E."/>
            <person name="Baruah I.K."/>
            <person name="Amoako-Attah I."/>
            <person name="Bukari Y."/>
            <person name="Meinhardt L.W."/>
            <person name="Bailey B.A."/>
            <person name="Cohen S.P."/>
        </authorList>
    </citation>
    <scope>NUCLEOTIDE SEQUENCE [LARGE SCALE GENOMIC DNA]</scope>
    <source>
        <strain evidence="4 5">MS-2</strain>
    </source>
</reference>
<dbReference type="InterPro" id="IPR036249">
    <property type="entry name" value="Thioredoxin-like_sf"/>
</dbReference>